<accession>A0ABU0JA11</accession>
<organism evidence="1 2">
    <name type="scientific">Labrys wisconsinensis</name>
    <dbReference type="NCBI Taxonomy" id="425677"/>
    <lineage>
        <taxon>Bacteria</taxon>
        <taxon>Pseudomonadati</taxon>
        <taxon>Pseudomonadota</taxon>
        <taxon>Alphaproteobacteria</taxon>
        <taxon>Hyphomicrobiales</taxon>
        <taxon>Xanthobacteraceae</taxon>
        <taxon>Labrys</taxon>
    </lineage>
</organism>
<protein>
    <recommendedName>
        <fullName evidence="3">Secreted protein</fullName>
    </recommendedName>
</protein>
<reference evidence="1 2" key="1">
    <citation type="submission" date="2023-07" db="EMBL/GenBank/DDBJ databases">
        <title>Genomic Encyclopedia of Type Strains, Phase IV (KMG-IV): sequencing the most valuable type-strain genomes for metagenomic binning, comparative biology and taxonomic classification.</title>
        <authorList>
            <person name="Goeker M."/>
        </authorList>
    </citation>
    <scope>NUCLEOTIDE SEQUENCE [LARGE SCALE GENOMIC DNA]</scope>
    <source>
        <strain evidence="1 2">DSM 19619</strain>
    </source>
</reference>
<evidence type="ECO:0000313" key="2">
    <source>
        <dbReference type="Proteomes" id="UP001242480"/>
    </source>
</evidence>
<dbReference type="EMBL" id="JAUSVX010000008">
    <property type="protein sequence ID" value="MDQ0471093.1"/>
    <property type="molecule type" value="Genomic_DNA"/>
</dbReference>
<comment type="caution">
    <text evidence="1">The sequence shown here is derived from an EMBL/GenBank/DDBJ whole genome shotgun (WGS) entry which is preliminary data.</text>
</comment>
<keyword evidence="2" id="KW-1185">Reference proteome</keyword>
<proteinExistence type="predicted"/>
<name>A0ABU0JA11_9HYPH</name>
<dbReference type="Proteomes" id="UP001242480">
    <property type="component" value="Unassembled WGS sequence"/>
</dbReference>
<gene>
    <name evidence="1" type="ORF">QO011_004116</name>
</gene>
<dbReference type="RefSeq" id="WP_307275706.1">
    <property type="nucleotide sequence ID" value="NZ_JAUSVX010000008.1"/>
</dbReference>
<evidence type="ECO:0008006" key="3">
    <source>
        <dbReference type="Google" id="ProtNLM"/>
    </source>
</evidence>
<evidence type="ECO:0000313" key="1">
    <source>
        <dbReference type="EMBL" id="MDQ0471093.1"/>
    </source>
</evidence>
<sequence length="89" mass="9922">MSAVARPMIVLMVFPRLSLLSLSSLPARRAMALSHRRGCIGRPRPFDRPPVAGGFDCAGRSGMPKRPDESGIKDFYFICNKKKLPFFPE</sequence>